<sequence length="199" mass="21654">NGCRDVRRGGLQAGCPRSGQLAGAGEGGRGGTGTQRQRDALFRLFVGTICVFVAATVPYVVAFRACTGKCTVASVLWEILQYSGMLSMLLMTPATALFFLRAAGSEVKDDVEDRVRWWPLLWWAAVALFSVAMLAQLIGVVLQMYGFPEVSYLLRTAALLGMLLLVTFFCIRANVALWRMNPQEPAAVVVAVARLMCIE</sequence>
<dbReference type="Gramene" id="AET6Gv20242800.1">
    <property type="protein sequence ID" value="AET6Gv20242800.1"/>
    <property type="gene ID" value="AET6Gv20242800"/>
</dbReference>
<feature type="transmembrane region" description="Helical" evidence="1">
    <location>
        <begin position="152"/>
        <end position="171"/>
    </location>
</feature>
<accession>A0A453N5C3</accession>
<feature type="transmembrane region" description="Helical" evidence="1">
    <location>
        <begin position="120"/>
        <end position="146"/>
    </location>
</feature>
<proteinExistence type="predicted"/>
<name>A0A453N5C3_AEGTS</name>
<reference evidence="3" key="2">
    <citation type="journal article" date="2017" name="Nat. Plants">
        <title>The Aegilops tauschii genome reveals multiple impacts of transposons.</title>
        <authorList>
            <person name="Zhao G."/>
            <person name="Zou C."/>
            <person name="Li K."/>
            <person name="Wang K."/>
            <person name="Li T."/>
            <person name="Gao L."/>
            <person name="Zhang X."/>
            <person name="Wang H."/>
            <person name="Yang Z."/>
            <person name="Liu X."/>
            <person name="Jiang W."/>
            <person name="Mao L."/>
            <person name="Kong X."/>
            <person name="Jiao Y."/>
            <person name="Jia J."/>
        </authorList>
    </citation>
    <scope>NUCLEOTIDE SEQUENCE [LARGE SCALE GENOMIC DNA]</scope>
    <source>
        <strain evidence="3">cv. AL8/78</strain>
    </source>
</reference>
<evidence type="ECO:0000256" key="1">
    <source>
        <dbReference type="SAM" id="Phobius"/>
    </source>
</evidence>
<dbReference type="AlphaFoldDB" id="A0A453N5C3"/>
<feature type="transmembrane region" description="Helical" evidence="1">
    <location>
        <begin position="82"/>
        <end position="100"/>
    </location>
</feature>
<keyword evidence="1" id="KW-0472">Membrane</keyword>
<protein>
    <submittedName>
        <fullName evidence="2">Uncharacterized protein</fullName>
    </submittedName>
</protein>
<reference evidence="2" key="5">
    <citation type="journal article" date="2021" name="G3 (Bethesda)">
        <title>Aegilops tauschii genome assembly Aet v5.0 features greater sequence contiguity and improved annotation.</title>
        <authorList>
            <person name="Wang L."/>
            <person name="Zhu T."/>
            <person name="Rodriguez J.C."/>
            <person name="Deal K.R."/>
            <person name="Dubcovsky J."/>
            <person name="McGuire P.E."/>
            <person name="Lux T."/>
            <person name="Spannagl M."/>
            <person name="Mayer K.F.X."/>
            <person name="Baldrich P."/>
            <person name="Meyers B.C."/>
            <person name="Huo N."/>
            <person name="Gu Y.Q."/>
            <person name="Zhou H."/>
            <person name="Devos K.M."/>
            <person name="Bennetzen J.L."/>
            <person name="Unver T."/>
            <person name="Budak H."/>
            <person name="Gulick P.J."/>
            <person name="Galiba G."/>
            <person name="Kalapos B."/>
            <person name="Nelson D.R."/>
            <person name="Li P."/>
            <person name="You F.M."/>
            <person name="Luo M.C."/>
            <person name="Dvorak J."/>
        </authorList>
    </citation>
    <scope>NUCLEOTIDE SEQUENCE [LARGE SCALE GENOMIC DNA]</scope>
    <source>
        <strain evidence="2">cv. AL8/78</strain>
    </source>
</reference>
<evidence type="ECO:0000313" key="3">
    <source>
        <dbReference type="Proteomes" id="UP000015105"/>
    </source>
</evidence>
<dbReference type="EnsemblPlants" id="AET6Gv20242800.1">
    <property type="protein sequence ID" value="AET6Gv20242800.1"/>
    <property type="gene ID" value="AET6Gv20242800"/>
</dbReference>
<reference evidence="2" key="3">
    <citation type="journal article" date="2017" name="Nature">
        <title>Genome sequence of the progenitor of the wheat D genome Aegilops tauschii.</title>
        <authorList>
            <person name="Luo M.C."/>
            <person name="Gu Y.Q."/>
            <person name="Puiu D."/>
            <person name="Wang H."/>
            <person name="Twardziok S.O."/>
            <person name="Deal K.R."/>
            <person name="Huo N."/>
            <person name="Zhu T."/>
            <person name="Wang L."/>
            <person name="Wang Y."/>
            <person name="McGuire P.E."/>
            <person name="Liu S."/>
            <person name="Long H."/>
            <person name="Ramasamy R.K."/>
            <person name="Rodriguez J.C."/>
            <person name="Van S.L."/>
            <person name="Yuan L."/>
            <person name="Wang Z."/>
            <person name="Xia Z."/>
            <person name="Xiao L."/>
            <person name="Anderson O.D."/>
            <person name="Ouyang S."/>
            <person name="Liang Y."/>
            <person name="Zimin A.V."/>
            <person name="Pertea G."/>
            <person name="Qi P."/>
            <person name="Bennetzen J.L."/>
            <person name="Dai X."/>
            <person name="Dawson M.W."/>
            <person name="Muller H.G."/>
            <person name="Kugler K."/>
            <person name="Rivarola-Duarte L."/>
            <person name="Spannagl M."/>
            <person name="Mayer K.F.X."/>
            <person name="Lu F.H."/>
            <person name="Bevan M.W."/>
            <person name="Leroy P."/>
            <person name="Li P."/>
            <person name="You F.M."/>
            <person name="Sun Q."/>
            <person name="Liu Z."/>
            <person name="Lyons E."/>
            <person name="Wicker T."/>
            <person name="Salzberg S.L."/>
            <person name="Devos K.M."/>
            <person name="Dvorak J."/>
        </authorList>
    </citation>
    <scope>NUCLEOTIDE SEQUENCE [LARGE SCALE GENOMIC DNA]</scope>
    <source>
        <strain evidence="2">cv. AL8/78</strain>
    </source>
</reference>
<keyword evidence="3" id="KW-1185">Reference proteome</keyword>
<keyword evidence="1" id="KW-1133">Transmembrane helix</keyword>
<evidence type="ECO:0000313" key="2">
    <source>
        <dbReference type="EnsemblPlants" id="AET6Gv20242800.1"/>
    </source>
</evidence>
<organism evidence="2 3">
    <name type="scientific">Aegilops tauschii subsp. strangulata</name>
    <name type="common">Goatgrass</name>
    <dbReference type="NCBI Taxonomy" id="200361"/>
    <lineage>
        <taxon>Eukaryota</taxon>
        <taxon>Viridiplantae</taxon>
        <taxon>Streptophyta</taxon>
        <taxon>Embryophyta</taxon>
        <taxon>Tracheophyta</taxon>
        <taxon>Spermatophyta</taxon>
        <taxon>Magnoliopsida</taxon>
        <taxon>Liliopsida</taxon>
        <taxon>Poales</taxon>
        <taxon>Poaceae</taxon>
        <taxon>BOP clade</taxon>
        <taxon>Pooideae</taxon>
        <taxon>Triticodae</taxon>
        <taxon>Triticeae</taxon>
        <taxon>Triticinae</taxon>
        <taxon>Aegilops</taxon>
    </lineage>
</organism>
<reference evidence="2" key="4">
    <citation type="submission" date="2019-03" db="UniProtKB">
        <authorList>
            <consortium name="EnsemblPlants"/>
        </authorList>
    </citation>
    <scope>IDENTIFICATION</scope>
</reference>
<reference evidence="3" key="1">
    <citation type="journal article" date="2014" name="Science">
        <title>Ancient hybridizations among the ancestral genomes of bread wheat.</title>
        <authorList>
            <consortium name="International Wheat Genome Sequencing Consortium,"/>
            <person name="Marcussen T."/>
            <person name="Sandve S.R."/>
            <person name="Heier L."/>
            <person name="Spannagl M."/>
            <person name="Pfeifer M."/>
            <person name="Jakobsen K.S."/>
            <person name="Wulff B.B."/>
            <person name="Steuernagel B."/>
            <person name="Mayer K.F."/>
            <person name="Olsen O.A."/>
        </authorList>
    </citation>
    <scope>NUCLEOTIDE SEQUENCE [LARGE SCALE GENOMIC DNA]</scope>
    <source>
        <strain evidence="3">cv. AL8/78</strain>
    </source>
</reference>
<keyword evidence="1" id="KW-0812">Transmembrane</keyword>
<dbReference type="Proteomes" id="UP000015105">
    <property type="component" value="Chromosome 6D"/>
</dbReference>
<feature type="transmembrane region" description="Helical" evidence="1">
    <location>
        <begin position="41"/>
        <end position="62"/>
    </location>
</feature>